<dbReference type="RefSeq" id="WP_230002252.1">
    <property type="nucleotide sequence ID" value="NZ_CP087134.1"/>
</dbReference>
<reference evidence="4 5" key="1">
    <citation type="submission" date="2023-11" db="EMBL/GenBank/DDBJ databases">
        <title>Unpublished Manusciprt.</title>
        <authorList>
            <person name="Saticioglu I.B."/>
            <person name="Ay H."/>
            <person name="Ajmi N."/>
            <person name="Altun S."/>
            <person name="Duman M."/>
        </authorList>
    </citation>
    <scope>NUCLEOTIDE SEQUENCE [LARGE SCALE GENOMIC DNA]</scope>
    <source>
        <strain evidence="4 5">Fl-318</strain>
    </source>
</reference>
<dbReference type="Pfam" id="PF13573">
    <property type="entry name" value="SprB"/>
    <property type="match status" value="30"/>
</dbReference>
<feature type="domain" description="PKD/Chitinase" evidence="3">
    <location>
        <begin position="1153"/>
        <end position="1224"/>
    </location>
</feature>
<gene>
    <name evidence="4" type="ORF">SGQ83_20405</name>
</gene>
<keyword evidence="5" id="KW-1185">Reference proteome</keyword>
<dbReference type="SMART" id="SM00089">
    <property type="entry name" value="PKD"/>
    <property type="match status" value="18"/>
</dbReference>
<feature type="domain" description="PKD/Chitinase" evidence="3">
    <location>
        <begin position="998"/>
        <end position="1068"/>
    </location>
</feature>
<comment type="caution">
    <text evidence="4">The sequence shown here is derived from an EMBL/GenBank/DDBJ whole genome shotgun (WGS) entry which is preliminary data.</text>
</comment>
<feature type="domain" description="PKD/Chitinase" evidence="3">
    <location>
        <begin position="1845"/>
        <end position="1915"/>
    </location>
</feature>
<evidence type="ECO:0000256" key="2">
    <source>
        <dbReference type="SAM" id="SignalP"/>
    </source>
</evidence>
<feature type="chain" id="PRO_5046393558" evidence="2">
    <location>
        <begin position="20"/>
        <end position="3112"/>
    </location>
</feature>
<feature type="domain" description="PKD/Chitinase" evidence="3">
    <location>
        <begin position="1461"/>
        <end position="1532"/>
    </location>
</feature>
<feature type="domain" description="PKD/Chitinase" evidence="3">
    <location>
        <begin position="1771"/>
        <end position="1840"/>
    </location>
</feature>
<feature type="domain" description="PKD/Chitinase" evidence="3">
    <location>
        <begin position="1692"/>
        <end position="1763"/>
    </location>
</feature>
<evidence type="ECO:0000259" key="3">
    <source>
        <dbReference type="SMART" id="SM00089"/>
    </source>
</evidence>
<feature type="domain" description="PKD/Chitinase" evidence="3">
    <location>
        <begin position="2308"/>
        <end position="2379"/>
    </location>
</feature>
<keyword evidence="1 2" id="KW-0732">Signal</keyword>
<dbReference type="InterPro" id="IPR025667">
    <property type="entry name" value="SprB_repeat"/>
</dbReference>
<feature type="signal peptide" evidence="2">
    <location>
        <begin position="1"/>
        <end position="19"/>
    </location>
</feature>
<evidence type="ECO:0000313" key="5">
    <source>
        <dbReference type="Proteomes" id="UP001273350"/>
    </source>
</evidence>
<feature type="domain" description="PKD/Chitinase" evidence="3">
    <location>
        <begin position="1229"/>
        <end position="1301"/>
    </location>
</feature>
<dbReference type="InterPro" id="IPR022409">
    <property type="entry name" value="PKD/Chitinase_dom"/>
</dbReference>
<name>A0ABU4RGL1_9FLAO</name>
<feature type="domain" description="PKD/Chitinase" evidence="3">
    <location>
        <begin position="1923"/>
        <end position="1992"/>
    </location>
</feature>
<feature type="domain" description="PKD/Chitinase" evidence="3">
    <location>
        <begin position="689"/>
        <end position="759"/>
    </location>
</feature>
<organism evidence="4 5">
    <name type="scientific">Flavobacterium cupriresistens</name>
    <dbReference type="NCBI Taxonomy" id="2893885"/>
    <lineage>
        <taxon>Bacteria</taxon>
        <taxon>Pseudomonadati</taxon>
        <taxon>Bacteroidota</taxon>
        <taxon>Flavobacteriia</taxon>
        <taxon>Flavobacteriales</taxon>
        <taxon>Flavobacteriaceae</taxon>
        <taxon>Flavobacterium</taxon>
    </lineage>
</organism>
<dbReference type="Gene3D" id="2.60.40.740">
    <property type="match status" value="29"/>
</dbReference>
<feature type="domain" description="PKD/Chitinase" evidence="3">
    <location>
        <begin position="1075"/>
        <end position="1147"/>
    </location>
</feature>
<proteinExistence type="predicted"/>
<feature type="domain" description="PKD/Chitinase" evidence="3">
    <location>
        <begin position="2461"/>
        <end position="2533"/>
    </location>
</feature>
<sequence>MKKLYLLLILLFFAMHHIAAQTTETFETATVDASSFTNGTKTFNLSSSYLSFKVFNLPGQGYNGSNNFLQVEDSSGSAALGQTGTFTDVTGSFKLSSLWIYVTGSAAFTAGVTSNGLAGDITFRGKLGGVTQFTVVKTTTGASIPLTLPGNGFLFINFATEGGSNNTTTIIDQLEIQLSNNYDYFAVDNFIFSNGAVAPTVSTTTATGTGSVKATMGGNVTADGGDATIERGIVWGTAVNPTTANNKFQIGTGTGIYSGIVSSFPPSTLIHYRAYAKNSGGTAYGNDLTFTTTAALNTSSTPSSNVSCNGGNNGVGAATVTGGSGGYTYSWAPSGGNGSIATGLAANTYTLTITDSEGTIITRTYNITQPTAISLVTGSSSNVSCNGGNNGVASVTPTGGTPGYSYSWAPSGGTGSTASGLAAGTYTVTVTDANTCQATRTFNIGQPAAALSLATGSSSDVSCNGGSNGVASVTPTGGTPGYTYSWAPSGGTGSTAAGLAAGTYTVTVTDNNTCQATRTFVINQPAAPLSLATGSSSDISCNGGANGVASVSPTGGTFPYTYSWAPSGGTGSTAAGLTAGTYTVTVTDNNTCQSTRTYVINEPAAPISLATGSSSDVSCNGGANGVASVSPTGGTFPYTYSWAPSGGTGSTAAGLTAGTYTVTVTDNNTCQSTRTFVIGEPAAPLSLATGSSSDVSCNGGANGIASVTPTGGTFPYAFSWAPSGGTGSTATGLAAGTYTVTVTDNNTCQTTRTFVIGEPATALVASDGGQTNVSCNLGANGSATVNATGGTPTYTYSWAPAGGTAATATGLTAGTYTATVTDANGCTATQSFTITEPTAIIASAAAQTNVNCNGGSNGSAAVTATGGTGSYTYSWAPSGGTAATAAGLTAGTYTATVTDANGCTGTQSFTITEPTAIIASAAAQNNVSCNGGANGTATVSATGGTGAYTYSWAPTGGTADTAAGLTAGTYTATVTDANGCTGTQSFTITEPAALVASDGGQTNVSCNSGANGTATVSVTGGTGSYTYSWAPAGGTAATASGLTAGSYTVTVTDANTCSTTQSFTITEPASLVASDGGQTNVSCNSGANGSATVSATGGTGTYTYSWAPTGGTAATATGLTAGTYTAIVTDANGCAATQSFTITEPTAIVAAPVAQTNIACNGGATGSATVTATGGTGTYTYSWTPSGGTAATASGLTAGTYTATVTDANGCSATQSFTLTEPTAIVATLAAQTNVSCNGGANGSATVSATGGTGSYTYSWSPSGGTAATAAGLTAGTYTATVTDANGCTATQSFTLTQPAPLVASDGGQTNVSCNSGSNGSATVSVTGGTGSYTYTWAPTGGTAATATGLTAGTYTVTVEDGNGCTTTQSFTITEPTLLVASDGGQTNVSCNSGANGSATVSATGGTGTYTYSWVPSGGTAATATGLTAGTYTAIVTDANGCTATQSFTITEPTAIVAAPVAQTNIACNGGATGSATVTATGGTGTYTYSWTPAGGTAATATGLTAGTYTATVTDANGCSATQSFTLTEPTAIIASAAAQNNVSCNGGANGTATVSATGGTGAYTYSWAPTGGTADTASGLTAGTYTATVTDANGCTGTQSFTITEPAALVASQGGQTNVSCNSGSNGSATVSVTGGTGSYTYTWAPTGGTADTASGLTAGTYTVTVTDANGCTTTQSFTITEPAVLVASDGGQTNVSCNSGSNGSATVNVTGGTTTYTYSWAPSGGTAATATGLTVGTYTVTVTDANGCAATQSFTITEPSALVASDGGQTNITCNSGSNGSATVTATGGTGTYTYSWAPAGGTAATASGLTAGTYTATVTDANGCSATQSFTITEPAALVASDGGQTNVSCNSGANGSATVNVVGGTGTYTYSWAPSGGTAATASGLAAGTYTVTVTDANACTATQSFTITEPAALVASAGAQDNVSCNSGSNGSATVSVTGGTGTYTYSWAPSGGTAATASGLTAGTYTVTVEDANGCTTTQSFTITEPTVLVASDGGQTNVSCNSGADGSATVNVTGGTTTYTYSWAPSGGTAATATGLTAGTYTVTVTDANGCATTQSFTITEPTALVASDGGQTNVTCNSGSNGSATVTATGGTGTYTYSWAPTGGTAATASGLTAGTYTATVTDANGCSATQSFTITEPAALVASDGGQTNVSCNSGSNGSATVNVVGGTGTYTYSWAPTGGTAATASGLTAGTYTATVTDANGCATTQSFTITEPAVLVASAAAQDNVSCNSGSNGSATVSVTGGTGTYTYSWAPSGGTAATASGLTAGTYTVIVEDANGCTTTQSFTITEPTVLVASDGGQTNVACNSGTDGSATLTATGGTGAYTYSWSPAGGTAATASGLTAGTYTATVTDANGCSATQSFTITEPTALVASIGSQTNVACNSGSDGSATVTATGGTGTYTYSWSPTGGTAATASGLIAGIYTATVTDANGCTATQSFTITQPTAIVATAAGQTDVTCNGAATGSATVSATGGTGAYTYSWAPTGGTADTASGLTAGTYTVTVTDANGCTGTQSFTITQPVALDAIVAQTNVTCIGGADGSATVTVSGGTSPYTYIWSPTGGTADTATGLTAGTYTVVITDSNGCTLTKTAVISTNPDTTAPVPDVTNLPDITNYCAITSSEIAIPTATDACAGTINATTTDPLNYTAVGTYVITWTYDDGHGNSSTQNQTLNVLASPIEGVTLSDVTATFDGSLHTIEVAGLPAGASVLYTISPITGSENGAIDAGTYLVTAFVSPAPGTNCSLITLNANLTINKAPQQITFGALPVKTLGAINDFTLGAFSDSGLPIRYSATFTSPLPPATVTAAGLVSMIRSGQILITAHQDGDSNYLPATSISQNLVIMNNNADLTKLTIGTTVYDNPAQQINYLMTCDEGNSLTISALNGSNATISPAATFTIPLPKPGIYNQVLTVTSEDASVVKNYTITVSKPFNFFDIARQKFNNVLLVNNNPQTNGGYEFVAYQWFKNGQLVGTGQYYSAGDNINNTLDPTADYMVKMTTKDGKVLQTCPTKIPVVNSLTAKVYPNPIQVGKVVTVEADYPEEELQNMQISLYTVTGQLVKTMKSSTVKTEIQLPLATESNMYIVVIETANVRKTLKVIVNK</sequence>
<feature type="domain" description="PKD/Chitinase" evidence="3">
    <location>
        <begin position="2077"/>
        <end position="2148"/>
    </location>
</feature>
<feature type="domain" description="PKD/Chitinase" evidence="3">
    <location>
        <begin position="1383"/>
        <end position="1455"/>
    </location>
</feature>
<dbReference type="InterPro" id="IPR026444">
    <property type="entry name" value="Secre_tail"/>
</dbReference>
<accession>A0ABU4RGL1</accession>
<protein>
    <submittedName>
        <fullName evidence="4">T9SS type A sorting domain-containing protein</fullName>
    </submittedName>
</protein>
<dbReference type="EMBL" id="JAWXVI010000012">
    <property type="protein sequence ID" value="MDX6191729.1"/>
    <property type="molecule type" value="Genomic_DNA"/>
</dbReference>
<evidence type="ECO:0000256" key="1">
    <source>
        <dbReference type="ARBA" id="ARBA00022729"/>
    </source>
</evidence>
<evidence type="ECO:0000313" key="4">
    <source>
        <dbReference type="EMBL" id="MDX6191729.1"/>
    </source>
</evidence>
<feature type="domain" description="PKD/Chitinase" evidence="3">
    <location>
        <begin position="1537"/>
        <end position="1609"/>
    </location>
</feature>
<dbReference type="NCBIfam" id="TIGR04183">
    <property type="entry name" value="Por_Secre_tail"/>
    <property type="match status" value="1"/>
</dbReference>
<feature type="domain" description="PKD/Chitinase" evidence="3">
    <location>
        <begin position="767"/>
        <end position="839"/>
    </location>
</feature>
<feature type="domain" description="PKD/Chitinase" evidence="3">
    <location>
        <begin position="844"/>
        <end position="916"/>
    </location>
</feature>
<feature type="domain" description="PKD/Chitinase" evidence="3">
    <location>
        <begin position="921"/>
        <end position="993"/>
    </location>
</feature>
<dbReference type="Proteomes" id="UP001273350">
    <property type="component" value="Unassembled WGS sequence"/>
</dbReference>